<dbReference type="Proteomes" id="UP000007014">
    <property type="component" value="Chromosome 20"/>
</dbReference>
<evidence type="ECO:0000256" key="2">
    <source>
        <dbReference type="ARBA" id="ARBA00022912"/>
    </source>
</evidence>
<dbReference type="Gene3D" id="3.90.190.10">
    <property type="entry name" value="Protein tyrosine phosphatase superfamily"/>
    <property type="match status" value="1"/>
</dbReference>
<keyword evidence="3" id="KW-0119">Carbohydrate metabolism</keyword>
<organism evidence="8 9">
    <name type="scientific">Cyanidioschyzon merolae (strain NIES-3377 / 10D)</name>
    <name type="common">Unicellular red alga</name>
    <dbReference type="NCBI Taxonomy" id="280699"/>
    <lineage>
        <taxon>Eukaryota</taxon>
        <taxon>Rhodophyta</taxon>
        <taxon>Bangiophyceae</taxon>
        <taxon>Cyanidiales</taxon>
        <taxon>Cyanidiaceae</taxon>
        <taxon>Cyanidioschyzon</taxon>
    </lineage>
</organism>
<reference evidence="8 9" key="1">
    <citation type="journal article" date="2004" name="Nature">
        <title>Genome sequence of the ultrasmall unicellular red alga Cyanidioschyzon merolae 10D.</title>
        <authorList>
            <person name="Matsuzaki M."/>
            <person name="Misumi O."/>
            <person name="Shin-i T."/>
            <person name="Maruyama S."/>
            <person name="Takahara M."/>
            <person name="Miyagishima S."/>
            <person name="Mori T."/>
            <person name="Nishida K."/>
            <person name="Yagisawa F."/>
            <person name="Nishida K."/>
            <person name="Yoshida Y."/>
            <person name="Nishimura Y."/>
            <person name="Nakao S."/>
            <person name="Kobayashi T."/>
            <person name="Momoyama Y."/>
            <person name="Higashiyama T."/>
            <person name="Minoda A."/>
            <person name="Sano M."/>
            <person name="Nomoto H."/>
            <person name="Oishi K."/>
            <person name="Hayashi H."/>
            <person name="Ohta F."/>
            <person name="Nishizaka S."/>
            <person name="Haga S."/>
            <person name="Miura S."/>
            <person name="Morishita T."/>
            <person name="Kabeya Y."/>
            <person name="Terasawa K."/>
            <person name="Suzuki Y."/>
            <person name="Ishii Y."/>
            <person name="Asakawa S."/>
            <person name="Takano H."/>
            <person name="Ohta N."/>
            <person name="Kuroiwa H."/>
            <person name="Tanaka K."/>
            <person name="Shimizu N."/>
            <person name="Sugano S."/>
            <person name="Sato N."/>
            <person name="Nozaki H."/>
            <person name="Ogasawara N."/>
            <person name="Kohara Y."/>
            <person name="Kuroiwa T."/>
        </authorList>
    </citation>
    <scope>NUCLEOTIDE SEQUENCE [LARGE SCALE GENOMIC DNA]</scope>
    <source>
        <strain evidence="8 9">10D</strain>
    </source>
</reference>
<keyword evidence="2" id="KW-0904">Protein phosphatase</keyword>
<dbReference type="SMART" id="SM00195">
    <property type="entry name" value="DSPc"/>
    <property type="match status" value="1"/>
</dbReference>
<dbReference type="AlphaFoldDB" id="M1UXX5"/>
<dbReference type="GO" id="GO:2001070">
    <property type="term" value="F:starch binding"/>
    <property type="evidence" value="ECO:0007669"/>
    <property type="project" value="InterPro"/>
</dbReference>
<dbReference type="Gene3D" id="2.60.40.10">
    <property type="entry name" value="Immunoglobulins"/>
    <property type="match status" value="2"/>
</dbReference>
<dbReference type="InterPro" id="IPR045204">
    <property type="entry name" value="DSP_laforin-like"/>
</dbReference>
<dbReference type="InterPro" id="IPR000340">
    <property type="entry name" value="Dual-sp_phosphatase_cat-dom"/>
</dbReference>
<dbReference type="CDD" id="cd05467">
    <property type="entry name" value="CBM20"/>
    <property type="match status" value="1"/>
</dbReference>
<keyword evidence="1" id="KW-0378">Hydrolase</keyword>
<dbReference type="eggNOG" id="KOG1716">
    <property type="taxonomic scope" value="Eukaryota"/>
</dbReference>
<dbReference type="PANTHER" id="PTHR46642">
    <property type="entry name" value="DUAL SPECIFICITY PHOSPHATASE, SUBGROUP, CATALYTIC DOMAIN"/>
    <property type="match status" value="1"/>
</dbReference>
<name>M1UXX5_CYAM1</name>
<dbReference type="InterPro" id="IPR002044">
    <property type="entry name" value="CBM20"/>
</dbReference>
<dbReference type="OMA" id="FYINHDM"/>
<dbReference type="PROSITE" id="PS50054">
    <property type="entry name" value="TYR_PHOSPHATASE_DUAL"/>
    <property type="match status" value="1"/>
</dbReference>
<dbReference type="PROSITE" id="PS50056">
    <property type="entry name" value="TYR_PHOSPHATASE_2"/>
    <property type="match status" value="1"/>
</dbReference>
<dbReference type="GO" id="GO:0004721">
    <property type="term" value="F:phosphoprotein phosphatase activity"/>
    <property type="evidence" value="ECO:0007669"/>
    <property type="project" value="UniProtKB-KW"/>
</dbReference>
<dbReference type="RefSeq" id="XP_005539432.1">
    <property type="nucleotide sequence ID" value="XM_005539375.1"/>
</dbReference>
<dbReference type="SMART" id="SM01065">
    <property type="entry name" value="CBM_2"/>
    <property type="match status" value="2"/>
</dbReference>
<proteinExistence type="predicted"/>
<dbReference type="GeneID" id="16998014"/>
<dbReference type="InterPro" id="IPR029021">
    <property type="entry name" value="Prot-tyrosine_phosphatase-like"/>
</dbReference>
<feature type="region of interest" description="Disordered" evidence="4">
    <location>
        <begin position="1"/>
        <end position="156"/>
    </location>
</feature>
<evidence type="ECO:0000259" key="5">
    <source>
        <dbReference type="PROSITE" id="PS50054"/>
    </source>
</evidence>
<dbReference type="SUPFAM" id="SSF52799">
    <property type="entry name" value="(Phosphotyrosine protein) phosphatases II"/>
    <property type="match status" value="1"/>
</dbReference>
<evidence type="ECO:0000313" key="9">
    <source>
        <dbReference type="Proteomes" id="UP000007014"/>
    </source>
</evidence>
<dbReference type="OrthoDB" id="273181at2759"/>
<evidence type="ECO:0000259" key="7">
    <source>
        <dbReference type="PROSITE" id="PS51166"/>
    </source>
</evidence>
<feature type="domain" description="CBM20" evidence="7">
    <location>
        <begin position="262"/>
        <end position="374"/>
    </location>
</feature>
<dbReference type="GO" id="GO:0019203">
    <property type="term" value="F:carbohydrate phosphatase activity"/>
    <property type="evidence" value="ECO:0007669"/>
    <property type="project" value="InterPro"/>
</dbReference>
<feature type="domain" description="Tyrosine-protein phosphatase" evidence="5">
    <location>
        <begin position="381"/>
        <end position="532"/>
    </location>
</feature>
<dbReference type="InterPro" id="IPR013783">
    <property type="entry name" value="Ig-like_fold"/>
</dbReference>
<dbReference type="STRING" id="280699.M1UXX5"/>
<gene>
    <name evidence="8" type="ORF">CYME_CMT465C</name>
</gene>
<feature type="domain" description="Tyrosine specific protein phosphatases" evidence="6">
    <location>
        <begin position="453"/>
        <end position="514"/>
    </location>
</feature>
<dbReference type="InterPro" id="IPR052832">
    <property type="entry name" value="Starch-Glucan_Phosphatase"/>
</dbReference>
<dbReference type="InterPro" id="IPR020422">
    <property type="entry name" value="TYR_PHOSPHATASE_DUAL_dom"/>
</dbReference>
<evidence type="ECO:0000256" key="3">
    <source>
        <dbReference type="ARBA" id="ARBA00023277"/>
    </source>
</evidence>
<evidence type="ECO:0000313" key="8">
    <source>
        <dbReference type="EMBL" id="BAM83396.1"/>
    </source>
</evidence>
<dbReference type="HOGENOM" id="CLU_512291_0_0_1"/>
<dbReference type="GO" id="GO:0009507">
    <property type="term" value="C:chloroplast"/>
    <property type="evidence" value="ECO:0007669"/>
    <property type="project" value="TreeGrafter"/>
</dbReference>
<feature type="domain" description="CBM20" evidence="7">
    <location>
        <begin position="156"/>
        <end position="267"/>
    </location>
</feature>
<evidence type="ECO:0000259" key="6">
    <source>
        <dbReference type="PROSITE" id="PS50056"/>
    </source>
</evidence>
<accession>M1UXX5</accession>
<dbReference type="Pfam" id="PF00686">
    <property type="entry name" value="CBM_20"/>
    <property type="match status" value="2"/>
</dbReference>
<dbReference type="InterPro" id="IPR000387">
    <property type="entry name" value="Tyr_Pase_dom"/>
</dbReference>
<dbReference type="PROSITE" id="PS51166">
    <property type="entry name" value="CBM20"/>
    <property type="match status" value="2"/>
</dbReference>
<sequence>MARIRTSDRRNTNDQAGSESRHRVPSMARAPAADSSGAQSTPAARRASEGVSVAEPPSKPAADSSGAQSTPAARRASEGVSVAGPPSKPAADSSGAQSTPAARFASEGVSVPEPPSKPAADSSGAQSTPAARGASEDISVPGPPSDIADTISKNDRSVTPTIPTLFRVYCHTEFGDAVVAAGSHDKLGNWEPAKALRLRHQCQVDTPFRDCWEGEVDLVPETSFEFKFVRLIGGDPQRALWETGPNRRAVIQRNSKDGCLIEVEWERTRVLFSIYYPTKEKQHLCVTGDLPEIGRWVEPGPVPMALSTTEERLETGGKGRRWSLTVSVPSTVGKFAYRYVLVDDNRQQTIWEREPNRYATLERAVNGRLECFDANFVASLEFDEICPDIYIGPYPQTPEHVEMMHEAGITAVLNLQTDEDFAHRSIPWSTLMETYTALEMQVIRCPIPDFNAEALMQLLPDAVRALDAALKAKRVVYVHCTAGMGRAPAVVVAYLVWRRGMTLEDALSHVKARRAVAAPNVTVLEKVLRNPL</sequence>
<evidence type="ECO:0000256" key="1">
    <source>
        <dbReference type="ARBA" id="ARBA00022801"/>
    </source>
</evidence>
<dbReference type="InterPro" id="IPR013784">
    <property type="entry name" value="Carb-bd-like_fold"/>
</dbReference>
<dbReference type="FunFam" id="3.90.190.10:FF:000157">
    <property type="entry name" value="Protein-tyrosine phosphatase"/>
    <property type="match status" value="1"/>
</dbReference>
<keyword evidence="9" id="KW-1185">Reference proteome</keyword>
<dbReference type="Gramene" id="CMT465CT">
    <property type="protein sequence ID" value="CMT465CT"/>
    <property type="gene ID" value="CMT465C"/>
</dbReference>
<feature type="compositionally biased region" description="Basic and acidic residues" evidence="4">
    <location>
        <begin position="1"/>
        <end position="12"/>
    </location>
</feature>
<evidence type="ECO:0000256" key="4">
    <source>
        <dbReference type="SAM" id="MobiDB-lite"/>
    </source>
</evidence>
<dbReference type="CDD" id="cd14526">
    <property type="entry name" value="DSP_laforin-like"/>
    <property type="match status" value="1"/>
</dbReference>
<dbReference type="KEGG" id="cme:CYME_CMT465C"/>
<dbReference type="PANTHER" id="PTHR46642:SF3">
    <property type="entry name" value="PHOSPHOGLUCAN PHOSPHATASE DSP4, CHLOROPLASTIC"/>
    <property type="match status" value="1"/>
</dbReference>
<dbReference type="SUPFAM" id="SSF49452">
    <property type="entry name" value="Starch-binding domain-like"/>
    <property type="match status" value="2"/>
</dbReference>
<reference evidence="8 9" key="2">
    <citation type="journal article" date="2007" name="BMC Biol.">
        <title>A 100%-complete sequence reveals unusually simple genomic features in the hot-spring red alga Cyanidioschyzon merolae.</title>
        <authorList>
            <person name="Nozaki H."/>
            <person name="Takano H."/>
            <person name="Misumi O."/>
            <person name="Terasawa K."/>
            <person name="Matsuzaki M."/>
            <person name="Maruyama S."/>
            <person name="Nishida K."/>
            <person name="Yagisawa F."/>
            <person name="Yoshida Y."/>
            <person name="Fujiwara T."/>
            <person name="Takio S."/>
            <person name="Tamura K."/>
            <person name="Chung S.J."/>
            <person name="Nakamura S."/>
            <person name="Kuroiwa H."/>
            <person name="Tanaka K."/>
            <person name="Sato N."/>
            <person name="Kuroiwa T."/>
        </authorList>
    </citation>
    <scope>NUCLEOTIDE SEQUENCE [LARGE SCALE GENOMIC DNA]</scope>
    <source>
        <strain evidence="8 9">10D</strain>
    </source>
</reference>
<dbReference type="GO" id="GO:0005983">
    <property type="term" value="P:starch catabolic process"/>
    <property type="evidence" value="ECO:0007669"/>
    <property type="project" value="TreeGrafter"/>
</dbReference>
<dbReference type="EMBL" id="AP006502">
    <property type="protein sequence ID" value="BAM83396.1"/>
    <property type="molecule type" value="Genomic_DNA"/>
</dbReference>
<protein>
    <submittedName>
        <fullName evidence="8">Similar to dual-specificity phosphatase laforin</fullName>
    </submittedName>
</protein>
<dbReference type="Pfam" id="PF00782">
    <property type="entry name" value="DSPc"/>
    <property type="match status" value="1"/>
</dbReference>